<feature type="compositionally biased region" description="Polar residues" evidence="1">
    <location>
        <begin position="1"/>
        <end position="10"/>
    </location>
</feature>
<evidence type="ECO:0000313" key="3">
    <source>
        <dbReference type="Proteomes" id="UP000326924"/>
    </source>
</evidence>
<feature type="compositionally biased region" description="Low complexity" evidence="1">
    <location>
        <begin position="60"/>
        <end position="69"/>
    </location>
</feature>
<dbReference type="Proteomes" id="UP000326924">
    <property type="component" value="Unassembled WGS sequence"/>
</dbReference>
<dbReference type="EMBL" id="VXIS01000396">
    <property type="protein sequence ID" value="KAA8893843.1"/>
    <property type="molecule type" value="Genomic_DNA"/>
</dbReference>
<evidence type="ECO:0000256" key="1">
    <source>
        <dbReference type="SAM" id="MobiDB-lite"/>
    </source>
</evidence>
<comment type="caution">
    <text evidence="2">The sequence shown here is derived from an EMBL/GenBank/DDBJ whole genome shotgun (WGS) entry which is preliminary data.</text>
</comment>
<sequence>MASMKNSSSATTNNNNNNNNNNNTNTNKQKKPTPPKLITKFDSRPIELQPIAEAANGTGSPSELSPTSSSLLRLLPSGIVSKFSSPTGLSPLSPSVYTPCSFSWGSRVASSIWSRSSVSSPADGRTSPWEWKFPQAAAPQAQLALDGVGGQFVEEEEVVEGEDKRLHASLTPVTPRIFINEHEWRSVSDSHSACEAAVEEASVEVAELPATGLEAVELPVQELEDVELDSSDSSLYRMPVRQVGVQTSAVQQPEGSFPSSSQDYDVTRPRIGRGRVGSISRIKSFIQRLHSRLENEVPPPSEETPECEDTETGYGIRECKAQVLYM</sequence>
<keyword evidence="3" id="KW-1185">Reference proteome</keyword>
<feature type="region of interest" description="Disordered" evidence="1">
    <location>
        <begin position="1"/>
        <end position="69"/>
    </location>
</feature>
<dbReference type="InParanoid" id="A0A5J5EFD1"/>
<evidence type="ECO:0000313" key="2">
    <source>
        <dbReference type="EMBL" id="KAA8893843.1"/>
    </source>
</evidence>
<feature type="compositionally biased region" description="Polar residues" evidence="1">
    <location>
        <begin position="247"/>
        <end position="264"/>
    </location>
</feature>
<reference evidence="2 3" key="1">
    <citation type="submission" date="2019-09" db="EMBL/GenBank/DDBJ databases">
        <title>Draft genome of the ectomycorrhizal ascomycete Sphaerosporella brunnea.</title>
        <authorList>
            <consortium name="DOE Joint Genome Institute"/>
            <person name="Benucci G.M."/>
            <person name="Marozzi G."/>
            <person name="Antonielli L."/>
            <person name="Sanchez S."/>
            <person name="Marco P."/>
            <person name="Wang X."/>
            <person name="Falini L.B."/>
            <person name="Barry K."/>
            <person name="Haridas S."/>
            <person name="Lipzen A."/>
            <person name="Labutti K."/>
            <person name="Grigoriev I.V."/>
            <person name="Murat C."/>
            <person name="Martin F."/>
            <person name="Albertini E."/>
            <person name="Donnini D."/>
            <person name="Bonito G."/>
        </authorList>
    </citation>
    <scope>NUCLEOTIDE SEQUENCE [LARGE SCALE GENOMIC DNA]</scope>
    <source>
        <strain evidence="2 3">Sb_GMNB300</strain>
    </source>
</reference>
<feature type="region of interest" description="Disordered" evidence="1">
    <location>
        <begin position="247"/>
        <end position="270"/>
    </location>
</feature>
<accession>A0A5J5EFD1</accession>
<protein>
    <submittedName>
        <fullName evidence="2">Uncharacterized protein</fullName>
    </submittedName>
</protein>
<organism evidence="2 3">
    <name type="scientific">Sphaerosporella brunnea</name>
    <dbReference type="NCBI Taxonomy" id="1250544"/>
    <lineage>
        <taxon>Eukaryota</taxon>
        <taxon>Fungi</taxon>
        <taxon>Dikarya</taxon>
        <taxon>Ascomycota</taxon>
        <taxon>Pezizomycotina</taxon>
        <taxon>Pezizomycetes</taxon>
        <taxon>Pezizales</taxon>
        <taxon>Pyronemataceae</taxon>
        <taxon>Sphaerosporella</taxon>
    </lineage>
</organism>
<proteinExistence type="predicted"/>
<feature type="compositionally biased region" description="Low complexity" evidence="1">
    <location>
        <begin position="11"/>
        <end position="27"/>
    </location>
</feature>
<name>A0A5J5EFD1_9PEZI</name>
<dbReference type="AlphaFoldDB" id="A0A5J5EFD1"/>
<gene>
    <name evidence="2" type="ORF">FN846DRAFT_474157</name>
</gene>